<keyword evidence="3" id="KW-1185">Reference proteome</keyword>
<dbReference type="OrthoDB" id="784534at2759"/>
<dbReference type="Proteomes" id="UP000467841">
    <property type="component" value="Unassembled WGS sequence"/>
</dbReference>
<organism evidence="2 3">
    <name type="scientific">Microthlaspi erraticum</name>
    <dbReference type="NCBI Taxonomy" id="1685480"/>
    <lineage>
        <taxon>Eukaryota</taxon>
        <taxon>Viridiplantae</taxon>
        <taxon>Streptophyta</taxon>
        <taxon>Embryophyta</taxon>
        <taxon>Tracheophyta</taxon>
        <taxon>Spermatophyta</taxon>
        <taxon>Magnoliopsida</taxon>
        <taxon>eudicotyledons</taxon>
        <taxon>Gunneridae</taxon>
        <taxon>Pentapetalae</taxon>
        <taxon>rosids</taxon>
        <taxon>malvids</taxon>
        <taxon>Brassicales</taxon>
        <taxon>Brassicaceae</taxon>
        <taxon>Coluteocarpeae</taxon>
        <taxon>Microthlaspi</taxon>
    </lineage>
</organism>
<comment type="caution">
    <text evidence="2">The sequence shown here is derived from an EMBL/GenBank/DDBJ whole genome shotgun (WGS) entry which is preliminary data.</text>
</comment>
<feature type="region of interest" description="Disordered" evidence="1">
    <location>
        <begin position="41"/>
        <end position="68"/>
    </location>
</feature>
<feature type="region of interest" description="Disordered" evidence="1">
    <location>
        <begin position="115"/>
        <end position="153"/>
    </location>
</feature>
<dbReference type="EMBL" id="CACVBM020000643">
    <property type="protein sequence ID" value="CAA7021677.1"/>
    <property type="molecule type" value="Genomic_DNA"/>
</dbReference>
<name>A0A6D2I1S4_9BRAS</name>
<evidence type="ECO:0000313" key="2">
    <source>
        <dbReference type="EMBL" id="CAA7021677.1"/>
    </source>
</evidence>
<accession>A0A6D2I1S4</accession>
<feature type="compositionally biased region" description="Pro residues" evidence="1">
    <location>
        <begin position="142"/>
        <end position="153"/>
    </location>
</feature>
<dbReference type="AlphaFoldDB" id="A0A6D2I1S4"/>
<evidence type="ECO:0000256" key="1">
    <source>
        <dbReference type="SAM" id="MobiDB-lite"/>
    </source>
</evidence>
<gene>
    <name evidence="2" type="ORF">MERR_LOCUS8912</name>
</gene>
<protein>
    <submittedName>
        <fullName evidence="2">Uncharacterized protein</fullName>
    </submittedName>
</protein>
<evidence type="ECO:0000313" key="3">
    <source>
        <dbReference type="Proteomes" id="UP000467841"/>
    </source>
</evidence>
<reference evidence="2" key="1">
    <citation type="submission" date="2020-01" db="EMBL/GenBank/DDBJ databases">
        <authorList>
            <person name="Mishra B."/>
        </authorList>
    </citation>
    <scope>NUCLEOTIDE SEQUENCE [LARGE SCALE GENOMIC DNA]</scope>
</reference>
<proteinExistence type="predicted"/>
<sequence length="222" mass="24960">MKDMLQQLLQRQAKGTLDMNNKLVEIDSKIESLTSRVQMIESSSASSSSPHKYAHAVTLRSGRQLPNRVGTPQIAVDIDDEEGEDLVEYSDIPAPNSIEPERNTEPEVPQYKPELDRAKAQADKASSSQPPQPVGKKKDTPSAPPPYKPPLPFPGRFKKQLLEKHKAKFEELIKEIELNLPFIDALMLIPPYQKFQKDVVLQRTKEVQGMVILTCECSAIFQ</sequence>